<name>A0A6C0DZI4_9ZZZZ</name>
<reference evidence="1" key="1">
    <citation type="journal article" date="2020" name="Nature">
        <title>Giant virus diversity and host interactions through global metagenomics.</title>
        <authorList>
            <person name="Schulz F."/>
            <person name="Roux S."/>
            <person name="Paez-Espino D."/>
            <person name="Jungbluth S."/>
            <person name="Walsh D.A."/>
            <person name="Denef V.J."/>
            <person name="McMahon K.D."/>
            <person name="Konstantinidis K.T."/>
            <person name="Eloe-Fadrosh E.A."/>
            <person name="Kyrpides N.C."/>
            <person name="Woyke T."/>
        </authorList>
    </citation>
    <scope>NUCLEOTIDE SEQUENCE</scope>
    <source>
        <strain evidence="1">GVMAG-M-3300023179-103</strain>
    </source>
</reference>
<evidence type="ECO:0008006" key="2">
    <source>
        <dbReference type="Google" id="ProtNLM"/>
    </source>
</evidence>
<dbReference type="EMBL" id="MN739697">
    <property type="protein sequence ID" value="QHT21770.1"/>
    <property type="molecule type" value="Genomic_DNA"/>
</dbReference>
<evidence type="ECO:0000313" key="1">
    <source>
        <dbReference type="EMBL" id="QHT21770.1"/>
    </source>
</evidence>
<organism evidence="1">
    <name type="scientific">viral metagenome</name>
    <dbReference type="NCBI Taxonomy" id="1070528"/>
    <lineage>
        <taxon>unclassified sequences</taxon>
        <taxon>metagenomes</taxon>
        <taxon>organismal metagenomes</taxon>
    </lineage>
</organism>
<sequence length="125" mass="14534">MNGNKFKGNQVKKSKRKEEFVMDYDIEKDKYAVVTGILGGNHLQADIIEGDKRKQVRARIMGIHYRKVYFKKDDLIVVNCDGNIFEVRGRVNDNEIDNVKKQFTKSQNKSDVINEEDTGFDFENI</sequence>
<proteinExistence type="predicted"/>
<protein>
    <recommendedName>
        <fullName evidence="2">S1-like domain-containing protein</fullName>
    </recommendedName>
</protein>
<dbReference type="AlphaFoldDB" id="A0A6C0DZI4"/>
<accession>A0A6C0DZI4</accession>